<evidence type="ECO:0000313" key="11">
    <source>
        <dbReference type="EMBL" id="KAK0420321.1"/>
    </source>
</evidence>
<dbReference type="Pfam" id="PF01916">
    <property type="entry name" value="DS"/>
    <property type="match status" value="1"/>
</dbReference>
<comment type="catalytic activity">
    <reaction evidence="1">
        <text>[eIF5A protein]-L-lysine + spermidine = [eIF5A protein]-deoxyhypusine + propane-1,3-diamine</text>
        <dbReference type="Rhea" id="RHEA:33299"/>
        <dbReference type="Rhea" id="RHEA-COMP:10143"/>
        <dbReference type="Rhea" id="RHEA-COMP:10144"/>
        <dbReference type="ChEBI" id="CHEBI:29969"/>
        <dbReference type="ChEBI" id="CHEBI:57484"/>
        <dbReference type="ChEBI" id="CHEBI:57834"/>
        <dbReference type="ChEBI" id="CHEBI:82657"/>
        <dbReference type="EC" id="2.5.1.46"/>
    </reaction>
</comment>
<dbReference type="SUPFAM" id="SSF52467">
    <property type="entry name" value="DHS-like NAD/FAD-binding domain"/>
    <property type="match status" value="1"/>
</dbReference>
<proteinExistence type="inferred from homology"/>
<comment type="cofactor">
    <cofactor evidence="2">
        <name>NAD(+)</name>
        <dbReference type="ChEBI" id="CHEBI:57540"/>
    </cofactor>
</comment>
<comment type="caution">
    <text evidence="11">The sequence shown here is derived from an EMBL/GenBank/DDBJ whole genome shotgun (WGS) entry which is preliminary data.</text>
</comment>
<evidence type="ECO:0000259" key="10">
    <source>
        <dbReference type="Pfam" id="PF24998"/>
    </source>
</evidence>
<name>A0AA39I9J1_9BILA</name>
<dbReference type="FunFam" id="3.40.910.10:FF:000001">
    <property type="entry name" value="Probable deoxyhypusine synthase"/>
    <property type="match status" value="1"/>
</dbReference>
<evidence type="ECO:0000256" key="5">
    <source>
        <dbReference type="ARBA" id="ARBA00012683"/>
    </source>
</evidence>
<evidence type="ECO:0000256" key="6">
    <source>
        <dbReference type="ARBA" id="ARBA00022679"/>
    </source>
</evidence>
<gene>
    <name evidence="11" type="ORF">QR680_014616</name>
</gene>
<protein>
    <recommendedName>
        <fullName evidence="5">deoxyhypusine synthase</fullName>
        <ecNumber evidence="5">2.5.1.46</ecNumber>
    </recommendedName>
</protein>
<dbReference type="InterPro" id="IPR036982">
    <property type="entry name" value="Deoxyhypusine_synthase_sf"/>
</dbReference>
<dbReference type="InterPro" id="IPR002773">
    <property type="entry name" value="Deoxyhypusine_synthase"/>
</dbReference>
<dbReference type="NCBIfam" id="TIGR00321">
    <property type="entry name" value="dhys"/>
    <property type="match status" value="1"/>
</dbReference>
<organism evidence="11 12">
    <name type="scientific">Steinernema hermaphroditum</name>
    <dbReference type="NCBI Taxonomy" id="289476"/>
    <lineage>
        <taxon>Eukaryota</taxon>
        <taxon>Metazoa</taxon>
        <taxon>Ecdysozoa</taxon>
        <taxon>Nematoda</taxon>
        <taxon>Chromadorea</taxon>
        <taxon>Rhabditida</taxon>
        <taxon>Tylenchina</taxon>
        <taxon>Panagrolaimomorpha</taxon>
        <taxon>Strongyloidoidea</taxon>
        <taxon>Steinernematidae</taxon>
        <taxon>Steinernema</taxon>
    </lineage>
</organism>
<dbReference type="GO" id="GO:0005737">
    <property type="term" value="C:cytoplasm"/>
    <property type="evidence" value="ECO:0007669"/>
    <property type="project" value="TreeGrafter"/>
</dbReference>
<dbReference type="Proteomes" id="UP001175271">
    <property type="component" value="Unassembled WGS sequence"/>
</dbReference>
<dbReference type="AlphaFoldDB" id="A0AA39I9J1"/>
<reference evidence="11" key="1">
    <citation type="submission" date="2023-06" db="EMBL/GenBank/DDBJ databases">
        <title>Genomic analysis of the entomopathogenic nematode Steinernema hermaphroditum.</title>
        <authorList>
            <person name="Schwarz E.M."/>
            <person name="Heppert J.K."/>
            <person name="Baniya A."/>
            <person name="Schwartz H.T."/>
            <person name="Tan C.-H."/>
            <person name="Antoshechkin I."/>
            <person name="Sternberg P.W."/>
            <person name="Goodrich-Blair H."/>
            <person name="Dillman A.R."/>
        </authorList>
    </citation>
    <scope>NUCLEOTIDE SEQUENCE</scope>
    <source>
        <strain evidence="11">PS9179</strain>
        <tissue evidence="11">Whole animal</tissue>
    </source>
</reference>
<evidence type="ECO:0000256" key="9">
    <source>
        <dbReference type="SAM" id="MobiDB-lite"/>
    </source>
</evidence>
<dbReference type="EC" id="2.5.1.46" evidence="5"/>
<dbReference type="InterPro" id="IPR056680">
    <property type="entry name" value="DUF7778"/>
</dbReference>
<feature type="region of interest" description="Disordered" evidence="9">
    <location>
        <begin position="308"/>
        <end position="342"/>
    </location>
</feature>
<sequence>MERLEDEPGDFIDSRDLFKPEPLPFCSTWRFDPRTIEKDMVVVQRCYRLIREQPAPKFCALVEHYLLIYENYDTGCVVDLCHVKFLKIKKAKENTTNSRKMNHFSIGHSSGTKVVLHFGVLGKTFEQWAAAFKDVVYSHLVEDVTDTSFLDVSTTKRVAALRPRDFNESSFFIEPEDKENNGFLKRVGSRFKKKRSKSSAQSCDRFNDSKMTDFNGTLNTTVLFNKTDPCFSKSLDVSHAVDKKAFYKRGPFKWMSKKKNWDASSGFDSVDAGNCSTISSFKSDIIPSKTPRRNSICFDPVVVEIPPSKFDPVDNDSGIFTSDSHSPDEQEHSPSPPTPQYNLSLPLFKMEEVYPRIQIDLSADIKRLCEDEFPGSSQMSPDLKVAREAVLVRSSAVPEGTPEIRGFDFNSGVDFARLMDTYLTTGCQATNLGRAVEEVNKMIEARKEEPQFDDGVDTMFPFPEGRRKRGCTIFIGYTSNLISSGLREVIRFLVEHDMVDCIVTSAGGVEEDLIKCLAPSYLGDFHLSGAELRKEGLNRAGNVLIPNDNYCKFEDWLMPILDECAAETRFWTPAKLIDRLGERIAHRDSICYWAHRNRIPIFCPALTDGSLGDMLYFHSIRSAPGILLDIVEDVRHINTMAVKSVKSGVIILGGGVVKHHINNANLMRNGSDFTVFINTGQEFDGSDSGARPDEAVSWGKVKTTSRSVKVFCDATLVFPLVVARTFVRDWEKNEEK</sequence>
<dbReference type="EMBL" id="JAUCMV010000002">
    <property type="protein sequence ID" value="KAK0420321.1"/>
    <property type="molecule type" value="Genomic_DNA"/>
</dbReference>
<keyword evidence="7" id="KW-0520">NAD</keyword>
<evidence type="ECO:0000256" key="3">
    <source>
        <dbReference type="ARBA" id="ARBA00005041"/>
    </source>
</evidence>
<dbReference type="PANTHER" id="PTHR11703:SF0">
    <property type="entry name" value="DEOXYHYPUSINE SYNTHASE"/>
    <property type="match status" value="1"/>
</dbReference>
<keyword evidence="12" id="KW-1185">Reference proteome</keyword>
<feature type="domain" description="DUF7778" evidence="10">
    <location>
        <begin position="19"/>
        <end position="131"/>
    </location>
</feature>
<evidence type="ECO:0000313" key="12">
    <source>
        <dbReference type="Proteomes" id="UP001175271"/>
    </source>
</evidence>
<accession>A0AA39I9J1</accession>
<dbReference type="PANTHER" id="PTHR11703">
    <property type="entry name" value="DEOXYHYPUSINE SYNTHASE"/>
    <property type="match status" value="1"/>
</dbReference>
<keyword evidence="6" id="KW-0808">Transferase</keyword>
<keyword evidence="8" id="KW-0386">Hypusine biosynthesis</keyword>
<evidence type="ECO:0000256" key="7">
    <source>
        <dbReference type="ARBA" id="ARBA00023027"/>
    </source>
</evidence>
<dbReference type="InterPro" id="IPR029035">
    <property type="entry name" value="DHS-like_NAD/FAD-binding_dom"/>
</dbReference>
<dbReference type="Gene3D" id="3.40.910.10">
    <property type="entry name" value="Deoxyhypusine synthase"/>
    <property type="match status" value="1"/>
</dbReference>
<dbReference type="GO" id="GO:0034038">
    <property type="term" value="F:deoxyhypusine synthase activity"/>
    <property type="evidence" value="ECO:0007669"/>
    <property type="project" value="UniProtKB-EC"/>
</dbReference>
<evidence type="ECO:0000256" key="4">
    <source>
        <dbReference type="ARBA" id="ARBA00009892"/>
    </source>
</evidence>
<dbReference type="Pfam" id="PF24998">
    <property type="entry name" value="DUF7778"/>
    <property type="match status" value="1"/>
</dbReference>
<evidence type="ECO:0000256" key="2">
    <source>
        <dbReference type="ARBA" id="ARBA00001911"/>
    </source>
</evidence>
<comment type="similarity">
    <text evidence="4">Belongs to the deoxyhypusine synthase family.</text>
</comment>
<evidence type="ECO:0000256" key="1">
    <source>
        <dbReference type="ARBA" id="ARBA00000952"/>
    </source>
</evidence>
<comment type="pathway">
    <text evidence="3">Protein modification; eIF5A hypusination.</text>
</comment>
<evidence type="ECO:0000256" key="8">
    <source>
        <dbReference type="ARBA" id="ARBA00023256"/>
    </source>
</evidence>